<name>A0A8C8YTX7_PROSS</name>
<reference evidence="2" key="2">
    <citation type="submission" date="2025-09" db="UniProtKB">
        <authorList>
            <consortium name="Ensembl"/>
        </authorList>
    </citation>
    <scope>IDENTIFICATION</scope>
</reference>
<feature type="coiled-coil region" evidence="1">
    <location>
        <begin position="21"/>
        <end position="48"/>
    </location>
</feature>
<proteinExistence type="predicted"/>
<sequence length="80" mass="9455">MAGSLCPLSRQRAQMDIWKQNRELRSQLAKAKQQILDIREKLNISESTAFSLANQLQKYSKFYRFTVLSDKWLCVFSLRK</sequence>
<evidence type="ECO:0000313" key="2">
    <source>
        <dbReference type="Ensembl" id="ENSPSMP00000004441.1"/>
    </source>
</evidence>
<dbReference type="Ensembl" id="ENSPSMT00000005359.1">
    <property type="protein sequence ID" value="ENSPSMP00000004441.1"/>
    <property type="gene ID" value="ENSPSMG00000003559.1"/>
</dbReference>
<keyword evidence="1" id="KW-0175">Coiled coil</keyword>
<reference evidence="2" key="1">
    <citation type="submission" date="2025-08" db="UniProtKB">
        <authorList>
            <consortium name="Ensembl"/>
        </authorList>
    </citation>
    <scope>IDENTIFICATION</scope>
</reference>
<protein>
    <submittedName>
        <fullName evidence="2">Uncharacterized protein</fullName>
    </submittedName>
</protein>
<accession>A0A8C8YTX7</accession>
<keyword evidence="3" id="KW-1185">Reference proteome</keyword>
<dbReference type="GeneTree" id="ENSGT00960000189571"/>
<dbReference type="Proteomes" id="UP000694414">
    <property type="component" value="Unplaced"/>
</dbReference>
<organism evidence="2 3">
    <name type="scientific">Prolemur simus</name>
    <name type="common">Greater bamboo lemur</name>
    <name type="synonym">Hapalemur simus</name>
    <dbReference type="NCBI Taxonomy" id="1328070"/>
    <lineage>
        <taxon>Eukaryota</taxon>
        <taxon>Metazoa</taxon>
        <taxon>Chordata</taxon>
        <taxon>Craniata</taxon>
        <taxon>Vertebrata</taxon>
        <taxon>Euteleostomi</taxon>
        <taxon>Mammalia</taxon>
        <taxon>Eutheria</taxon>
        <taxon>Euarchontoglires</taxon>
        <taxon>Primates</taxon>
        <taxon>Strepsirrhini</taxon>
        <taxon>Lemuriformes</taxon>
        <taxon>Lemuridae</taxon>
        <taxon>Prolemur</taxon>
    </lineage>
</organism>
<evidence type="ECO:0000256" key="1">
    <source>
        <dbReference type="SAM" id="Coils"/>
    </source>
</evidence>
<evidence type="ECO:0000313" key="3">
    <source>
        <dbReference type="Proteomes" id="UP000694414"/>
    </source>
</evidence>
<dbReference type="AlphaFoldDB" id="A0A8C8YTX7"/>